<comment type="caution">
    <text evidence="1">The sequence shown here is derived from an EMBL/GenBank/DDBJ whole genome shotgun (WGS) entry which is preliminary data.</text>
</comment>
<organism evidence="1">
    <name type="scientific">marine sediment metagenome</name>
    <dbReference type="NCBI Taxonomy" id="412755"/>
    <lineage>
        <taxon>unclassified sequences</taxon>
        <taxon>metagenomes</taxon>
        <taxon>ecological metagenomes</taxon>
    </lineage>
</organism>
<dbReference type="AlphaFoldDB" id="A0A0F9NK03"/>
<sequence>MSNNSYLDSIKRIQGRIMGNISKNQQSGFVNCCEEFQFIRVFDTINFNNKMNRLGITHLVLDEDYNFTEIFESEIIEPIRYHSNNTFGIIGKSGTGKSELAQLITLISRKANKDFLGRNVEFFLCYTGPELHSTLKLLKKGDILWKDEMPKTEGKGSRLQQQKIENVLHSIRKMENTFIFVDPIGIKIDICDLYLESAGMNLKTRTNRFMLLDENRRYFGHIYMKLHDNEQLRDWYETQKDIFIDNIKNSGGKVIVEEDDEYENREEEHSIENFLRNNYESRTKERDIDLYLRYEEGEGSFEVLAKKYSFSNSSGAFYVYNKIKKFVEINF</sequence>
<protein>
    <submittedName>
        <fullName evidence="1">Uncharacterized protein</fullName>
    </submittedName>
</protein>
<gene>
    <name evidence="1" type="ORF">LCGC14_0957820</name>
</gene>
<reference evidence="1" key="1">
    <citation type="journal article" date="2015" name="Nature">
        <title>Complex archaea that bridge the gap between prokaryotes and eukaryotes.</title>
        <authorList>
            <person name="Spang A."/>
            <person name="Saw J.H."/>
            <person name="Jorgensen S.L."/>
            <person name="Zaremba-Niedzwiedzka K."/>
            <person name="Martijn J."/>
            <person name="Lind A.E."/>
            <person name="van Eijk R."/>
            <person name="Schleper C."/>
            <person name="Guy L."/>
            <person name="Ettema T.J."/>
        </authorList>
    </citation>
    <scope>NUCLEOTIDE SEQUENCE</scope>
</reference>
<evidence type="ECO:0000313" key="1">
    <source>
        <dbReference type="EMBL" id="KKN18239.1"/>
    </source>
</evidence>
<accession>A0A0F9NK03</accession>
<name>A0A0F9NK03_9ZZZZ</name>
<dbReference type="InterPro" id="IPR027417">
    <property type="entry name" value="P-loop_NTPase"/>
</dbReference>
<dbReference type="EMBL" id="LAZR01003446">
    <property type="protein sequence ID" value="KKN18239.1"/>
    <property type="molecule type" value="Genomic_DNA"/>
</dbReference>
<dbReference type="SUPFAM" id="SSF52540">
    <property type="entry name" value="P-loop containing nucleoside triphosphate hydrolases"/>
    <property type="match status" value="1"/>
</dbReference>
<proteinExistence type="predicted"/>